<gene>
    <name evidence="1" type="ORF">TorRG33x02_012680</name>
</gene>
<organism evidence="1 2">
    <name type="scientific">Trema orientale</name>
    <name type="common">Charcoal tree</name>
    <name type="synonym">Celtis orientalis</name>
    <dbReference type="NCBI Taxonomy" id="63057"/>
    <lineage>
        <taxon>Eukaryota</taxon>
        <taxon>Viridiplantae</taxon>
        <taxon>Streptophyta</taxon>
        <taxon>Embryophyta</taxon>
        <taxon>Tracheophyta</taxon>
        <taxon>Spermatophyta</taxon>
        <taxon>Magnoliopsida</taxon>
        <taxon>eudicotyledons</taxon>
        <taxon>Gunneridae</taxon>
        <taxon>Pentapetalae</taxon>
        <taxon>rosids</taxon>
        <taxon>fabids</taxon>
        <taxon>Rosales</taxon>
        <taxon>Cannabaceae</taxon>
        <taxon>Trema</taxon>
    </lineage>
</organism>
<evidence type="ECO:0000313" key="1">
    <source>
        <dbReference type="EMBL" id="POO03207.1"/>
    </source>
</evidence>
<proteinExistence type="predicted"/>
<dbReference type="InParanoid" id="A0A2P5FZK9"/>
<sequence length="124" mass="14003">PFFYLHYASVCSLSARNPFRNRSKCGQKGVCSCSFFTQSSFATVTSVFLSLLRQSLLDSPENSSVEVKTPLSWTTLSLGYNKKLEDEPDIKEYEVKDNCTFGESFSLDNDYKKGCSYDKDKGEI</sequence>
<accession>A0A2P5FZK9</accession>
<evidence type="ECO:0000313" key="2">
    <source>
        <dbReference type="Proteomes" id="UP000237000"/>
    </source>
</evidence>
<feature type="non-terminal residue" evidence="1">
    <location>
        <position position="1"/>
    </location>
</feature>
<dbReference type="EMBL" id="JXTC01000003">
    <property type="protein sequence ID" value="POO03207.1"/>
    <property type="molecule type" value="Genomic_DNA"/>
</dbReference>
<keyword evidence="2" id="KW-1185">Reference proteome</keyword>
<dbReference type="Proteomes" id="UP000237000">
    <property type="component" value="Unassembled WGS sequence"/>
</dbReference>
<name>A0A2P5FZK9_TREOI</name>
<protein>
    <submittedName>
        <fullName evidence="1">Uncharacterized protein</fullName>
    </submittedName>
</protein>
<reference evidence="2" key="1">
    <citation type="submission" date="2016-06" db="EMBL/GenBank/DDBJ databases">
        <title>Parallel loss of symbiosis genes in relatives of nitrogen-fixing non-legume Parasponia.</title>
        <authorList>
            <person name="Van Velzen R."/>
            <person name="Holmer R."/>
            <person name="Bu F."/>
            <person name="Rutten L."/>
            <person name="Van Zeijl A."/>
            <person name="Liu W."/>
            <person name="Santuari L."/>
            <person name="Cao Q."/>
            <person name="Sharma T."/>
            <person name="Shen D."/>
            <person name="Roswanjaya Y."/>
            <person name="Wardhani T."/>
            <person name="Kalhor M.S."/>
            <person name="Jansen J."/>
            <person name="Van den Hoogen J."/>
            <person name="Gungor B."/>
            <person name="Hartog M."/>
            <person name="Hontelez J."/>
            <person name="Verver J."/>
            <person name="Yang W.-C."/>
            <person name="Schijlen E."/>
            <person name="Repin R."/>
            <person name="Schilthuizen M."/>
            <person name="Schranz E."/>
            <person name="Heidstra R."/>
            <person name="Miyata K."/>
            <person name="Fedorova E."/>
            <person name="Kohlen W."/>
            <person name="Bisseling T."/>
            <person name="Smit S."/>
            <person name="Geurts R."/>
        </authorList>
    </citation>
    <scope>NUCLEOTIDE SEQUENCE [LARGE SCALE GENOMIC DNA]</scope>
    <source>
        <strain evidence="2">cv. RG33-2</strain>
    </source>
</reference>
<comment type="caution">
    <text evidence="1">The sequence shown here is derived from an EMBL/GenBank/DDBJ whole genome shotgun (WGS) entry which is preliminary data.</text>
</comment>
<dbReference type="AlphaFoldDB" id="A0A2P5FZK9"/>